<feature type="disulfide bond" evidence="9">
    <location>
        <begin position="98"/>
        <end position="104"/>
    </location>
</feature>
<evidence type="ECO:0000256" key="8">
    <source>
        <dbReference type="PIRSR" id="PIRSR601461-1"/>
    </source>
</evidence>
<dbReference type="Gene3D" id="2.40.70.10">
    <property type="entry name" value="Acid Proteases"/>
    <property type="match status" value="2"/>
</dbReference>
<keyword evidence="9" id="KW-1015">Disulfide bond</keyword>
<keyword evidence="13" id="KW-1185">Reference proteome</keyword>
<dbReference type="InterPro" id="IPR021109">
    <property type="entry name" value="Peptidase_aspartic_dom_sf"/>
</dbReference>
<gene>
    <name evidence="12" type="ORF">BCR33DRAFT_711715</name>
</gene>
<evidence type="ECO:0000256" key="5">
    <source>
        <dbReference type="ARBA" id="ARBA00022729"/>
    </source>
</evidence>
<comment type="caution">
    <text evidence="12">The sequence shown here is derived from an EMBL/GenBank/DDBJ whole genome shotgun (WGS) entry which is preliminary data.</text>
</comment>
<dbReference type="FunFam" id="2.40.70.10:FF:000115">
    <property type="entry name" value="Lysosomal aspartic protease"/>
    <property type="match status" value="1"/>
</dbReference>
<evidence type="ECO:0000313" key="13">
    <source>
        <dbReference type="Proteomes" id="UP000193642"/>
    </source>
</evidence>
<comment type="similarity">
    <text evidence="2 10">Belongs to the peptidase A1 family.</text>
</comment>
<dbReference type="PROSITE" id="PS51767">
    <property type="entry name" value="PEPTIDASE_A1"/>
    <property type="match status" value="1"/>
</dbReference>
<keyword evidence="5" id="KW-0732">Signal</keyword>
<proteinExistence type="inferred from homology"/>
<evidence type="ECO:0000256" key="3">
    <source>
        <dbReference type="ARBA" id="ARBA00013205"/>
    </source>
</evidence>
<dbReference type="InterPro" id="IPR001969">
    <property type="entry name" value="Aspartic_peptidase_AS"/>
</dbReference>
<organism evidence="12 13">
    <name type="scientific">Rhizoclosmatium globosum</name>
    <dbReference type="NCBI Taxonomy" id="329046"/>
    <lineage>
        <taxon>Eukaryota</taxon>
        <taxon>Fungi</taxon>
        <taxon>Fungi incertae sedis</taxon>
        <taxon>Chytridiomycota</taxon>
        <taxon>Chytridiomycota incertae sedis</taxon>
        <taxon>Chytridiomycetes</taxon>
        <taxon>Chytridiales</taxon>
        <taxon>Chytriomycetaceae</taxon>
        <taxon>Rhizoclosmatium</taxon>
    </lineage>
</organism>
<feature type="disulfide bond" evidence="9">
    <location>
        <begin position="328"/>
        <end position="363"/>
    </location>
</feature>
<evidence type="ECO:0000259" key="11">
    <source>
        <dbReference type="PROSITE" id="PS51767"/>
    </source>
</evidence>
<accession>A0A1Y2CZA9</accession>
<dbReference type="OrthoDB" id="2747330at2759"/>
<evidence type="ECO:0000256" key="1">
    <source>
        <dbReference type="ARBA" id="ARBA00001130"/>
    </source>
</evidence>
<reference evidence="12 13" key="1">
    <citation type="submission" date="2016-07" db="EMBL/GenBank/DDBJ databases">
        <title>Pervasive Adenine N6-methylation of Active Genes in Fungi.</title>
        <authorList>
            <consortium name="DOE Joint Genome Institute"/>
            <person name="Mondo S.J."/>
            <person name="Dannebaum R.O."/>
            <person name="Kuo R.C."/>
            <person name="Labutti K."/>
            <person name="Haridas S."/>
            <person name="Kuo A."/>
            <person name="Salamov A."/>
            <person name="Ahrendt S.R."/>
            <person name="Lipzen A."/>
            <person name="Sullivan W."/>
            <person name="Andreopoulos W.B."/>
            <person name="Clum A."/>
            <person name="Lindquist E."/>
            <person name="Daum C."/>
            <person name="Ramamoorthy G.K."/>
            <person name="Gryganskyi A."/>
            <person name="Culley D."/>
            <person name="Magnuson J.K."/>
            <person name="James T.Y."/>
            <person name="O'Malley M.A."/>
            <person name="Stajich J.E."/>
            <person name="Spatafora J.W."/>
            <person name="Visel A."/>
            <person name="Grigoriev I.V."/>
        </authorList>
    </citation>
    <scope>NUCLEOTIDE SEQUENCE [LARGE SCALE GENOMIC DNA]</scope>
    <source>
        <strain evidence="12 13">JEL800</strain>
    </source>
</reference>
<dbReference type="AlphaFoldDB" id="A0A1Y2CZA9"/>
<evidence type="ECO:0000256" key="6">
    <source>
        <dbReference type="ARBA" id="ARBA00022750"/>
    </source>
</evidence>
<dbReference type="InterPro" id="IPR033121">
    <property type="entry name" value="PEPTIDASE_A1"/>
</dbReference>
<sequence length="453" mass="48023">MQYKRASLALVALAAGSRADANDYITDKIMRVSITKAAPSQDLIQGVDAAVVIPGGASLADLKDVSYYSVISLGTPAQKFTVLVDTGSSALWVGSKACNLAGSCNDAEGFDPDASSTFVDLAVAKSFGYGSGTISGSQVQDTFTWGDYTVPKQDWVLVNNEDASAQKLQKKQVDGLVGLAYQAGQNANPNYKFPTVIESFIKNNLIQKPVFSIWLNGTSDNGGQSLFVDGGEIVFGGVDPAHYKGDIVTYKVIDPYFWGISLSAIQVGKTSLPTASGVTAIIDSGTSFIYIESNYLTTQLLPAIYSAIGISPVPATSPTYGNYQTVDCALVPSLPDVSFNFGDGKLYTLGWRDYVIPVTSTVCGLPFVPSGRNNPNEWLVGDIFLRKFFTVFDFAGPYVGFAESISSKGFQLPASVPVQTQPVLQTATTGTKSGAESVLGLSGLAVLFTSFLW</sequence>
<feature type="active site" evidence="8">
    <location>
        <position position="85"/>
    </location>
</feature>
<dbReference type="PROSITE" id="PS00141">
    <property type="entry name" value="ASP_PROTEASE"/>
    <property type="match status" value="2"/>
</dbReference>
<keyword evidence="6 10" id="KW-0064">Aspartyl protease</keyword>
<dbReference type="EC" id="3.4.23.21" evidence="3"/>
<dbReference type="PANTHER" id="PTHR47966:SF51">
    <property type="entry name" value="BETA-SITE APP-CLEAVING ENZYME, ISOFORM A-RELATED"/>
    <property type="match status" value="1"/>
</dbReference>
<dbReference type="CDD" id="cd05471">
    <property type="entry name" value="pepsin_like"/>
    <property type="match status" value="1"/>
</dbReference>
<evidence type="ECO:0000256" key="10">
    <source>
        <dbReference type="RuleBase" id="RU000454"/>
    </source>
</evidence>
<dbReference type="GO" id="GO:0004190">
    <property type="term" value="F:aspartic-type endopeptidase activity"/>
    <property type="evidence" value="ECO:0007669"/>
    <property type="project" value="UniProtKB-KW"/>
</dbReference>
<dbReference type="PRINTS" id="PR00792">
    <property type="entry name" value="PEPSIN"/>
</dbReference>
<comment type="catalytic activity">
    <reaction evidence="1">
        <text>Hydrolysis of proteins with broad specificity similar to that of pepsin A, preferring hydrophobic residues at P1 and P1'. Clots milk and activates trypsinogen. Does not cleave 4-Gln-|-His-5, but does cleave 10-His-|-Leu-11 and 12-Val-|-Glu-13 in B chain of insulin.</text>
        <dbReference type="EC" id="3.4.23.21"/>
    </reaction>
</comment>
<evidence type="ECO:0000256" key="4">
    <source>
        <dbReference type="ARBA" id="ARBA00022670"/>
    </source>
</evidence>
<evidence type="ECO:0000256" key="9">
    <source>
        <dbReference type="PIRSR" id="PIRSR601461-2"/>
    </source>
</evidence>
<keyword evidence="4 10" id="KW-0645">Protease</keyword>
<dbReference type="InterPro" id="IPR001461">
    <property type="entry name" value="Aspartic_peptidase_A1"/>
</dbReference>
<dbReference type="Proteomes" id="UP000193642">
    <property type="component" value="Unassembled WGS sequence"/>
</dbReference>
<dbReference type="SUPFAM" id="SSF50630">
    <property type="entry name" value="Acid proteases"/>
    <property type="match status" value="1"/>
</dbReference>
<protein>
    <recommendedName>
        <fullName evidence="3">rhizopuspepsin</fullName>
        <ecNumber evidence="3">3.4.23.21</ecNumber>
    </recommendedName>
</protein>
<evidence type="ECO:0000313" key="12">
    <source>
        <dbReference type="EMBL" id="ORY52392.1"/>
    </source>
</evidence>
<evidence type="ECO:0000256" key="7">
    <source>
        <dbReference type="ARBA" id="ARBA00022801"/>
    </source>
</evidence>
<feature type="domain" description="Peptidase A1" evidence="11">
    <location>
        <begin position="67"/>
        <end position="402"/>
    </location>
</feature>
<dbReference type="PANTHER" id="PTHR47966">
    <property type="entry name" value="BETA-SITE APP-CLEAVING ENZYME, ISOFORM A-RELATED"/>
    <property type="match status" value="1"/>
</dbReference>
<feature type="active site" evidence="8">
    <location>
        <position position="283"/>
    </location>
</feature>
<dbReference type="Pfam" id="PF00026">
    <property type="entry name" value="Asp"/>
    <property type="match status" value="1"/>
</dbReference>
<keyword evidence="7 10" id="KW-0378">Hydrolase</keyword>
<dbReference type="InterPro" id="IPR034164">
    <property type="entry name" value="Pepsin-like_dom"/>
</dbReference>
<dbReference type="GO" id="GO:0006508">
    <property type="term" value="P:proteolysis"/>
    <property type="evidence" value="ECO:0007669"/>
    <property type="project" value="UniProtKB-KW"/>
</dbReference>
<dbReference type="EMBL" id="MCGO01000003">
    <property type="protein sequence ID" value="ORY52392.1"/>
    <property type="molecule type" value="Genomic_DNA"/>
</dbReference>
<evidence type="ECO:0000256" key="2">
    <source>
        <dbReference type="ARBA" id="ARBA00007447"/>
    </source>
</evidence>
<name>A0A1Y2CZA9_9FUNG</name>
<dbReference type="STRING" id="329046.A0A1Y2CZA9"/>